<proteinExistence type="predicted"/>
<sequence>MPTKPRRSPAPEERRRDAERTRQKILEAAAVEFGAHGYAGARVRAIAERAGVNQQLLSYYFDGKEGLYQAMAQRWQERQQEIAPPGTSLPEQLRRYALEVLRDPDGVRVFAWSGLQYTGPDDDPDRESRARLLGDSVEQLRAGLIAGADPACVLVMLMAAAMAPTTLPHVIDSVCGVDPRSPEFVTHYADQVAGVAAMLLAKS</sequence>
<evidence type="ECO:0000256" key="1">
    <source>
        <dbReference type="ARBA" id="ARBA00023125"/>
    </source>
</evidence>
<dbReference type="InterPro" id="IPR036271">
    <property type="entry name" value="Tet_transcr_reg_TetR-rel_C_sf"/>
</dbReference>
<keyword evidence="6" id="KW-1185">Reference proteome</keyword>
<dbReference type="GO" id="GO:0006355">
    <property type="term" value="P:regulation of DNA-templated transcription"/>
    <property type="evidence" value="ECO:0007669"/>
    <property type="project" value="UniProtKB-ARBA"/>
</dbReference>
<dbReference type="SUPFAM" id="SSF46689">
    <property type="entry name" value="Homeodomain-like"/>
    <property type="match status" value="1"/>
</dbReference>
<evidence type="ECO:0000256" key="2">
    <source>
        <dbReference type="PROSITE-ProRule" id="PRU00335"/>
    </source>
</evidence>
<organism evidence="5 6">
    <name type="scientific">Dactylosporangium matsuzakiense</name>
    <dbReference type="NCBI Taxonomy" id="53360"/>
    <lineage>
        <taxon>Bacteria</taxon>
        <taxon>Bacillati</taxon>
        <taxon>Actinomycetota</taxon>
        <taxon>Actinomycetes</taxon>
        <taxon>Micromonosporales</taxon>
        <taxon>Micromonosporaceae</taxon>
        <taxon>Dactylosporangium</taxon>
    </lineage>
</organism>
<dbReference type="InterPro" id="IPR050109">
    <property type="entry name" value="HTH-type_TetR-like_transc_reg"/>
</dbReference>
<accession>A0A9W6KSD1</accession>
<dbReference type="Proteomes" id="UP001143480">
    <property type="component" value="Unassembled WGS sequence"/>
</dbReference>
<dbReference type="PROSITE" id="PS50977">
    <property type="entry name" value="HTH_TETR_2"/>
    <property type="match status" value="1"/>
</dbReference>
<feature type="DNA-binding region" description="H-T-H motif" evidence="2">
    <location>
        <begin position="42"/>
        <end position="61"/>
    </location>
</feature>
<evidence type="ECO:0000256" key="3">
    <source>
        <dbReference type="SAM" id="MobiDB-lite"/>
    </source>
</evidence>
<feature type="region of interest" description="Disordered" evidence="3">
    <location>
        <begin position="1"/>
        <end position="20"/>
    </location>
</feature>
<dbReference type="PANTHER" id="PTHR30328">
    <property type="entry name" value="TRANSCRIPTIONAL REPRESSOR"/>
    <property type="match status" value="1"/>
</dbReference>
<comment type="caution">
    <text evidence="5">The sequence shown here is derived from an EMBL/GenBank/DDBJ whole genome shotgun (WGS) entry which is preliminary data.</text>
</comment>
<dbReference type="InterPro" id="IPR009057">
    <property type="entry name" value="Homeodomain-like_sf"/>
</dbReference>
<dbReference type="RefSeq" id="WP_261961082.1">
    <property type="nucleotide sequence ID" value="NZ_BAAAXA010000001.1"/>
</dbReference>
<dbReference type="Gene3D" id="1.10.357.10">
    <property type="entry name" value="Tetracycline Repressor, domain 2"/>
    <property type="match status" value="1"/>
</dbReference>
<evidence type="ECO:0000313" key="6">
    <source>
        <dbReference type="Proteomes" id="UP001143480"/>
    </source>
</evidence>
<name>A0A9W6KSD1_9ACTN</name>
<feature type="compositionally biased region" description="Basic and acidic residues" evidence="3">
    <location>
        <begin position="9"/>
        <end position="20"/>
    </location>
</feature>
<gene>
    <name evidence="5" type="ORF">GCM10017581_075410</name>
</gene>
<dbReference type="InterPro" id="IPR001647">
    <property type="entry name" value="HTH_TetR"/>
</dbReference>
<dbReference type="SUPFAM" id="SSF48498">
    <property type="entry name" value="Tetracyclin repressor-like, C-terminal domain"/>
    <property type="match status" value="1"/>
</dbReference>
<dbReference type="EMBL" id="BSFP01000063">
    <property type="protein sequence ID" value="GLL05794.1"/>
    <property type="molecule type" value="Genomic_DNA"/>
</dbReference>
<evidence type="ECO:0000313" key="5">
    <source>
        <dbReference type="EMBL" id="GLL05794.1"/>
    </source>
</evidence>
<dbReference type="GO" id="GO:0003677">
    <property type="term" value="F:DNA binding"/>
    <property type="evidence" value="ECO:0007669"/>
    <property type="project" value="UniProtKB-UniRule"/>
</dbReference>
<keyword evidence="1 2" id="KW-0238">DNA-binding</keyword>
<reference evidence="5" key="2">
    <citation type="submission" date="2023-01" db="EMBL/GenBank/DDBJ databases">
        <authorList>
            <person name="Sun Q."/>
            <person name="Evtushenko L."/>
        </authorList>
    </citation>
    <scope>NUCLEOTIDE SEQUENCE</scope>
    <source>
        <strain evidence="5">VKM Ac-1321</strain>
    </source>
</reference>
<dbReference type="Pfam" id="PF00440">
    <property type="entry name" value="TetR_N"/>
    <property type="match status" value="1"/>
</dbReference>
<reference evidence="5" key="1">
    <citation type="journal article" date="2014" name="Int. J. Syst. Evol. Microbiol.">
        <title>Complete genome sequence of Corynebacterium casei LMG S-19264T (=DSM 44701T), isolated from a smear-ripened cheese.</title>
        <authorList>
            <consortium name="US DOE Joint Genome Institute (JGI-PGF)"/>
            <person name="Walter F."/>
            <person name="Albersmeier A."/>
            <person name="Kalinowski J."/>
            <person name="Ruckert C."/>
        </authorList>
    </citation>
    <scope>NUCLEOTIDE SEQUENCE</scope>
    <source>
        <strain evidence="5">VKM Ac-1321</strain>
    </source>
</reference>
<dbReference type="AlphaFoldDB" id="A0A9W6KSD1"/>
<dbReference type="PRINTS" id="PR00455">
    <property type="entry name" value="HTHTETR"/>
</dbReference>
<evidence type="ECO:0000259" key="4">
    <source>
        <dbReference type="PROSITE" id="PS50977"/>
    </source>
</evidence>
<dbReference type="PANTHER" id="PTHR30328:SF54">
    <property type="entry name" value="HTH-TYPE TRANSCRIPTIONAL REPRESSOR SCO4008"/>
    <property type="match status" value="1"/>
</dbReference>
<feature type="domain" description="HTH tetR-type" evidence="4">
    <location>
        <begin position="19"/>
        <end position="79"/>
    </location>
</feature>
<protein>
    <recommendedName>
        <fullName evidence="4">HTH tetR-type domain-containing protein</fullName>
    </recommendedName>
</protein>